<feature type="transmembrane region" description="Helical" evidence="1">
    <location>
        <begin position="12"/>
        <end position="31"/>
    </location>
</feature>
<dbReference type="Proteomes" id="UP000030645">
    <property type="component" value="Unassembled WGS sequence"/>
</dbReference>
<gene>
    <name evidence="2" type="ORF">L484_025602</name>
</gene>
<feature type="transmembrane region" description="Helical" evidence="1">
    <location>
        <begin position="37"/>
        <end position="60"/>
    </location>
</feature>
<reference evidence="3" key="1">
    <citation type="submission" date="2013-01" db="EMBL/GenBank/DDBJ databases">
        <title>Draft Genome Sequence of a Mulberry Tree, Morus notabilis C.K. Schneid.</title>
        <authorList>
            <person name="He N."/>
            <person name="Zhao S."/>
        </authorList>
    </citation>
    <scope>NUCLEOTIDE SEQUENCE</scope>
</reference>
<evidence type="ECO:0000313" key="2">
    <source>
        <dbReference type="EMBL" id="EXB76248.1"/>
    </source>
</evidence>
<evidence type="ECO:0000313" key="3">
    <source>
        <dbReference type="Proteomes" id="UP000030645"/>
    </source>
</evidence>
<name>W9RGX3_9ROSA</name>
<evidence type="ECO:0000256" key="1">
    <source>
        <dbReference type="SAM" id="Phobius"/>
    </source>
</evidence>
<dbReference type="EMBL" id="KE344715">
    <property type="protein sequence ID" value="EXB76248.1"/>
    <property type="molecule type" value="Genomic_DNA"/>
</dbReference>
<organism evidence="2 3">
    <name type="scientific">Morus notabilis</name>
    <dbReference type="NCBI Taxonomy" id="981085"/>
    <lineage>
        <taxon>Eukaryota</taxon>
        <taxon>Viridiplantae</taxon>
        <taxon>Streptophyta</taxon>
        <taxon>Embryophyta</taxon>
        <taxon>Tracheophyta</taxon>
        <taxon>Spermatophyta</taxon>
        <taxon>Magnoliopsida</taxon>
        <taxon>eudicotyledons</taxon>
        <taxon>Gunneridae</taxon>
        <taxon>Pentapetalae</taxon>
        <taxon>rosids</taxon>
        <taxon>fabids</taxon>
        <taxon>Rosales</taxon>
        <taxon>Moraceae</taxon>
        <taxon>Moreae</taxon>
        <taxon>Morus</taxon>
    </lineage>
</organism>
<keyword evidence="1" id="KW-0472">Membrane</keyword>
<keyword evidence="1" id="KW-1133">Transmembrane helix</keyword>
<keyword evidence="1" id="KW-0812">Transmembrane</keyword>
<proteinExistence type="predicted"/>
<keyword evidence="3" id="KW-1185">Reference proteome</keyword>
<sequence length="81" mass="8588">MNLKLRVLVESEVVVAFCCVSVEGAAGGFLPPFWADFFSACGAILVSTIARSYIAFFIGLVQVGARNSGACTFWFGALDVC</sequence>
<protein>
    <submittedName>
        <fullName evidence="2">Uncharacterized protein</fullName>
    </submittedName>
</protein>
<dbReference type="AlphaFoldDB" id="W9RGX3"/>
<accession>W9RGX3</accession>